<gene>
    <name evidence="2" type="ORF">g.20797</name>
</gene>
<feature type="compositionally biased region" description="Low complexity" evidence="1">
    <location>
        <begin position="57"/>
        <end position="66"/>
    </location>
</feature>
<proteinExistence type="predicted"/>
<feature type="compositionally biased region" description="Pro residues" evidence="1">
    <location>
        <begin position="43"/>
        <end position="56"/>
    </location>
</feature>
<sequence length="106" mass="11044">SHAMCLLPLPNPSISVSPVLATPMAPTAAMLLFWYHHGRPASLAPPSPPSPPPPPSQQLDSAASPSPSSPPQTYFRLNLSRGTRSAALDPPEAALENKPEESDGSS</sequence>
<evidence type="ECO:0000313" key="2">
    <source>
        <dbReference type="EMBL" id="JAT63667.1"/>
    </source>
</evidence>
<organism evidence="2">
    <name type="scientific">Anthurium amnicola</name>
    <dbReference type="NCBI Taxonomy" id="1678845"/>
    <lineage>
        <taxon>Eukaryota</taxon>
        <taxon>Viridiplantae</taxon>
        <taxon>Streptophyta</taxon>
        <taxon>Embryophyta</taxon>
        <taxon>Tracheophyta</taxon>
        <taxon>Spermatophyta</taxon>
        <taxon>Magnoliopsida</taxon>
        <taxon>Liliopsida</taxon>
        <taxon>Araceae</taxon>
        <taxon>Pothoideae</taxon>
        <taxon>Potheae</taxon>
        <taxon>Anthurium</taxon>
    </lineage>
</organism>
<accession>A0A1D1Z9X0</accession>
<protein>
    <submittedName>
        <fullName evidence="2">Uncharacterized protein</fullName>
    </submittedName>
</protein>
<reference evidence="2" key="1">
    <citation type="submission" date="2015-07" db="EMBL/GenBank/DDBJ databases">
        <title>Transcriptome Assembly of Anthurium amnicola.</title>
        <authorList>
            <person name="Suzuki J."/>
        </authorList>
    </citation>
    <scope>NUCLEOTIDE SEQUENCE</scope>
</reference>
<evidence type="ECO:0000256" key="1">
    <source>
        <dbReference type="SAM" id="MobiDB-lite"/>
    </source>
</evidence>
<feature type="region of interest" description="Disordered" evidence="1">
    <location>
        <begin position="41"/>
        <end position="106"/>
    </location>
</feature>
<feature type="compositionally biased region" description="Basic and acidic residues" evidence="1">
    <location>
        <begin position="95"/>
        <end position="106"/>
    </location>
</feature>
<dbReference type="AlphaFoldDB" id="A0A1D1Z9X0"/>
<dbReference type="EMBL" id="GDJX01004269">
    <property type="protein sequence ID" value="JAT63667.1"/>
    <property type="molecule type" value="Transcribed_RNA"/>
</dbReference>
<name>A0A1D1Z9X0_9ARAE</name>
<feature type="non-terminal residue" evidence="2">
    <location>
        <position position="1"/>
    </location>
</feature>